<evidence type="ECO:0000256" key="3">
    <source>
        <dbReference type="ARBA" id="ARBA00022630"/>
    </source>
</evidence>
<dbReference type="EMBL" id="CP089984">
    <property type="protein sequence ID" value="WXB19509.1"/>
    <property type="molecule type" value="Genomic_DNA"/>
</dbReference>
<proteinExistence type="inferred from homology"/>
<keyword evidence="4 5" id="KW-0274">FAD</keyword>
<dbReference type="Pfam" id="PF02771">
    <property type="entry name" value="Acyl-CoA_dh_N"/>
    <property type="match status" value="1"/>
</dbReference>
<dbReference type="InterPro" id="IPR036250">
    <property type="entry name" value="AcylCo_DH-like_C"/>
</dbReference>
<evidence type="ECO:0000259" key="7">
    <source>
        <dbReference type="Pfam" id="PF02770"/>
    </source>
</evidence>
<dbReference type="Gene3D" id="1.20.140.10">
    <property type="entry name" value="Butyryl-CoA Dehydrogenase, subunit A, domain 3"/>
    <property type="match status" value="1"/>
</dbReference>
<evidence type="ECO:0000256" key="2">
    <source>
        <dbReference type="ARBA" id="ARBA00009347"/>
    </source>
</evidence>
<dbReference type="SUPFAM" id="SSF47203">
    <property type="entry name" value="Acyl-CoA dehydrogenase C-terminal domain-like"/>
    <property type="match status" value="1"/>
</dbReference>
<dbReference type="Gene3D" id="2.40.110.10">
    <property type="entry name" value="Butyryl-CoA Dehydrogenase, subunit A, domain 2"/>
    <property type="match status" value="1"/>
</dbReference>
<comment type="cofactor">
    <cofactor evidence="1 5">
        <name>FAD</name>
        <dbReference type="ChEBI" id="CHEBI:57692"/>
    </cofactor>
</comment>
<protein>
    <submittedName>
        <fullName evidence="9">Acyl-CoA dehydrogenase family protein</fullName>
    </submittedName>
</protein>
<evidence type="ECO:0000256" key="1">
    <source>
        <dbReference type="ARBA" id="ARBA00001974"/>
    </source>
</evidence>
<accession>A0ABZ2MAI6</accession>
<keyword evidence="3 5" id="KW-0285">Flavoprotein</keyword>
<evidence type="ECO:0000313" key="10">
    <source>
        <dbReference type="Proteomes" id="UP001370348"/>
    </source>
</evidence>
<organism evidence="9 10">
    <name type="scientific">Pendulispora albinea</name>
    <dbReference type="NCBI Taxonomy" id="2741071"/>
    <lineage>
        <taxon>Bacteria</taxon>
        <taxon>Pseudomonadati</taxon>
        <taxon>Myxococcota</taxon>
        <taxon>Myxococcia</taxon>
        <taxon>Myxococcales</taxon>
        <taxon>Sorangiineae</taxon>
        <taxon>Pendulisporaceae</taxon>
        <taxon>Pendulispora</taxon>
    </lineage>
</organism>
<dbReference type="Pfam" id="PF02770">
    <property type="entry name" value="Acyl-CoA_dh_M"/>
    <property type="match status" value="1"/>
</dbReference>
<name>A0ABZ2MAI6_9BACT</name>
<keyword evidence="5" id="KW-0560">Oxidoreductase</keyword>
<dbReference type="Proteomes" id="UP001370348">
    <property type="component" value="Chromosome"/>
</dbReference>
<feature type="domain" description="Acyl-CoA dehydrogenase/oxidase C-terminal" evidence="6">
    <location>
        <begin position="230"/>
        <end position="378"/>
    </location>
</feature>
<feature type="domain" description="Acyl-CoA oxidase/dehydrogenase middle" evidence="7">
    <location>
        <begin position="124"/>
        <end position="217"/>
    </location>
</feature>
<dbReference type="RefSeq" id="WP_394829125.1">
    <property type="nucleotide sequence ID" value="NZ_CP089984.1"/>
</dbReference>
<evidence type="ECO:0000313" key="9">
    <source>
        <dbReference type="EMBL" id="WXB19509.1"/>
    </source>
</evidence>
<dbReference type="InterPro" id="IPR046373">
    <property type="entry name" value="Acyl-CoA_Oxase/DH_mid-dom_sf"/>
</dbReference>
<evidence type="ECO:0000259" key="6">
    <source>
        <dbReference type="Pfam" id="PF00441"/>
    </source>
</evidence>
<dbReference type="InterPro" id="IPR009100">
    <property type="entry name" value="AcylCoA_DH/oxidase_NM_dom_sf"/>
</dbReference>
<feature type="domain" description="Acyl-CoA dehydrogenase/oxidase N-terminal" evidence="8">
    <location>
        <begin position="6"/>
        <end position="118"/>
    </location>
</feature>
<dbReference type="InterPro" id="IPR013786">
    <property type="entry name" value="AcylCoA_DH/ox_N"/>
</dbReference>
<evidence type="ECO:0000256" key="5">
    <source>
        <dbReference type="RuleBase" id="RU362125"/>
    </source>
</evidence>
<dbReference type="PANTHER" id="PTHR43884">
    <property type="entry name" value="ACYL-COA DEHYDROGENASE"/>
    <property type="match status" value="1"/>
</dbReference>
<dbReference type="Pfam" id="PF00441">
    <property type="entry name" value="Acyl-CoA_dh_1"/>
    <property type="match status" value="1"/>
</dbReference>
<dbReference type="PANTHER" id="PTHR43884:SF12">
    <property type="entry name" value="ISOVALERYL-COA DEHYDROGENASE, MITOCHONDRIAL-RELATED"/>
    <property type="match status" value="1"/>
</dbReference>
<reference evidence="9 10" key="1">
    <citation type="submission" date="2021-12" db="EMBL/GenBank/DDBJ databases">
        <title>Discovery of the Pendulisporaceae a myxobacterial family with distinct sporulation behavior and unique specialized metabolism.</title>
        <authorList>
            <person name="Garcia R."/>
            <person name="Popoff A."/>
            <person name="Bader C.D."/>
            <person name="Loehr J."/>
            <person name="Walesch S."/>
            <person name="Walt C."/>
            <person name="Boldt J."/>
            <person name="Bunk B."/>
            <person name="Haeckl F.J.F.P.J."/>
            <person name="Gunesch A.P."/>
            <person name="Birkelbach J."/>
            <person name="Nuebel U."/>
            <person name="Pietschmann T."/>
            <person name="Bach T."/>
            <person name="Mueller R."/>
        </authorList>
    </citation>
    <scope>NUCLEOTIDE SEQUENCE [LARGE SCALE GENOMIC DNA]</scope>
    <source>
        <strain evidence="9 10">MSr11954</strain>
    </source>
</reference>
<dbReference type="Gene3D" id="1.10.540.10">
    <property type="entry name" value="Acyl-CoA dehydrogenase/oxidase, N-terminal domain"/>
    <property type="match status" value="1"/>
</dbReference>
<dbReference type="PROSITE" id="PS00073">
    <property type="entry name" value="ACYL_COA_DH_2"/>
    <property type="match status" value="1"/>
</dbReference>
<dbReference type="InterPro" id="IPR037069">
    <property type="entry name" value="AcylCoA_DH/ox_N_sf"/>
</dbReference>
<gene>
    <name evidence="9" type="ORF">LZC94_20055</name>
</gene>
<comment type="similarity">
    <text evidence="2 5">Belongs to the acyl-CoA dehydrogenase family.</text>
</comment>
<keyword evidence="10" id="KW-1185">Reference proteome</keyword>
<evidence type="ECO:0000259" key="8">
    <source>
        <dbReference type="Pfam" id="PF02771"/>
    </source>
</evidence>
<dbReference type="InterPro" id="IPR006091">
    <property type="entry name" value="Acyl-CoA_Oxase/DH_mid-dom"/>
</dbReference>
<dbReference type="InterPro" id="IPR009075">
    <property type="entry name" value="AcylCo_DH/oxidase_C"/>
</dbReference>
<dbReference type="InterPro" id="IPR006089">
    <property type="entry name" value="Acyl-CoA_DH_CS"/>
</dbReference>
<sequence>MFTELSDEQKQLQDEAIRFAKSLRTNLVEADRTGRFDREGWQRCAAFGALGMPIPSEYGGAGLGMPKVIAVMEGLGYGTRDHGLLFSMHAHLWAAAMPILLYGTEEQKRRYLPGACDGTIIGGTAASEPDAGSDVFAMKTRAVREGDGYVLDGAKTFVTNAPIADLFVVYATLDPALGPMGITAFVVEADRPGLTIGAPIEKMGLRTSPMAEVSFAGCAIPLENRLGREGRGAAVFESAMEWERGCMMATCLGDMQFLLEQCVEHARRRRQFGKPIGKFQALANLIVAMKVRLDSCRPLVYRIGWRKEHGKPAILESAIAKHHVSECYVASARDAIQVFGGYGYTTEQQIERTLRNAIGSGLYCGTDQIQQNIIARGLGL</sequence>
<dbReference type="SUPFAM" id="SSF56645">
    <property type="entry name" value="Acyl-CoA dehydrogenase NM domain-like"/>
    <property type="match status" value="1"/>
</dbReference>
<evidence type="ECO:0000256" key="4">
    <source>
        <dbReference type="ARBA" id="ARBA00022827"/>
    </source>
</evidence>